<keyword evidence="5" id="KW-1185">Reference proteome</keyword>
<comment type="caution">
    <text evidence="4">The sequence shown here is derived from an EMBL/GenBank/DDBJ whole genome shotgun (WGS) entry which is preliminary data.</text>
</comment>
<accession>A0AAD7PCC4</accession>
<evidence type="ECO:0000256" key="1">
    <source>
        <dbReference type="ARBA" id="ARBA00022741"/>
    </source>
</evidence>
<dbReference type="KEGG" id="qsa:O6P43_029948"/>
<gene>
    <name evidence="4" type="ORF">O6P43_029948</name>
</gene>
<dbReference type="InterPro" id="IPR050905">
    <property type="entry name" value="Plant_NBS-LRR"/>
</dbReference>
<dbReference type="SUPFAM" id="SSF52058">
    <property type="entry name" value="L domain-like"/>
    <property type="match status" value="1"/>
</dbReference>
<feature type="domain" description="Disease resistance protein At4g27190-like leucine-rich repeats" evidence="3">
    <location>
        <begin position="441"/>
        <end position="476"/>
    </location>
</feature>
<proteinExistence type="predicted"/>
<dbReference type="GO" id="GO:0043531">
    <property type="term" value="F:ADP binding"/>
    <property type="evidence" value="ECO:0007669"/>
    <property type="project" value="InterPro"/>
</dbReference>
<evidence type="ECO:0000313" key="5">
    <source>
        <dbReference type="Proteomes" id="UP001163823"/>
    </source>
</evidence>
<dbReference type="InterPro" id="IPR032675">
    <property type="entry name" value="LRR_dom_sf"/>
</dbReference>
<dbReference type="EMBL" id="JARAOO010000012">
    <property type="protein sequence ID" value="KAJ7949635.1"/>
    <property type="molecule type" value="Genomic_DNA"/>
</dbReference>
<dbReference type="Pfam" id="PF23247">
    <property type="entry name" value="LRR_RPS2"/>
    <property type="match status" value="1"/>
</dbReference>
<sequence>MYAGSVDNSSILNSVAQEVANECKGLPVAIVAVGISLGGKILDEWKIALKRLRESKPIDIEEEDYEIGVEDLVRHGKGIWGDVDSLEETRSQVLVAINNLIDSSLLLCVDETKCVRMHDLVRDVVLWVASKEDHRAMVNPQKDLKALSEDETTRDCTAISLWNQNIDKLPDRLECPPKLETFLLSNMLLLELPDLFFEGMQELKVLDLRKTASRWTLLLPQSIQLLTNLRCLRLRGWDLDDISILTSLKRLEILELCFCSLNELPNGIIKLDKLKLLDLSVPKPLKSFPKMCWSLSQDCKGYSISRSLYVTSFDTSTPNTSSIKKLIQRAENLCLRKLQSCKNIIPNMDTQLKGMNDLIVLMLDSCSEMECLIDTTSTTVSSFQVAAVYAFSNLVILRLSHMHDFVELYHGPTPQCFLEKLEEIHLSYCPGLSSILFPRKLNLCSLKVMEVEYCEQLTSLFPLSVARTLVQLEKLKNKIEIVFPALERLILQFLPNCESICPENYHAEWPSLQKSATYVDMHISSKNGQQEPDLKTRQCTSSHGIQMSLGSALVFK</sequence>
<keyword evidence="2" id="KW-0611">Plant defense</keyword>
<reference evidence="4" key="1">
    <citation type="journal article" date="2023" name="Science">
        <title>Elucidation of the pathway for biosynthesis of saponin adjuvants from the soapbark tree.</title>
        <authorList>
            <person name="Reed J."/>
            <person name="Orme A."/>
            <person name="El-Demerdash A."/>
            <person name="Owen C."/>
            <person name="Martin L.B.B."/>
            <person name="Misra R.C."/>
            <person name="Kikuchi S."/>
            <person name="Rejzek M."/>
            <person name="Martin A.C."/>
            <person name="Harkess A."/>
            <person name="Leebens-Mack J."/>
            <person name="Louveau T."/>
            <person name="Stephenson M.J."/>
            <person name="Osbourn A."/>
        </authorList>
    </citation>
    <scope>NUCLEOTIDE SEQUENCE</scope>
    <source>
        <strain evidence="4">S10</strain>
    </source>
</reference>
<evidence type="ECO:0000256" key="2">
    <source>
        <dbReference type="ARBA" id="ARBA00022821"/>
    </source>
</evidence>
<dbReference type="PANTHER" id="PTHR33463:SF204">
    <property type="entry name" value="NB-ARC DOMAIN-CONTAINING PROTEIN"/>
    <property type="match status" value="1"/>
</dbReference>
<keyword evidence="1" id="KW-0547">Nucleotide-binding</keyword>
<organism evidence="4 5">
    <name type="scientific">Quillaja saponaria</name>
    <name type="common">Soap bark tree</name>
    <dbReference type="NCBI Taxonomy" id="32244"/>
    <lineage>
        <taxon>Eukaryota</taxon>
        <taxon>Viridiplantae</taxon>
        <taxon>Streptophyta</taxon>
        <taxon>Embryophyta</taxon>
        <taxon>Tracheophyta</taxon>
        <taxon>Spermatophyta</taxon>
        <taxon>Magnoliopsida</taxon>
        <taxon>eudicotyledons</taxon>
        <taxon>Gunneridae</taxon>
        <taxon>Pentapetalae</taxon>
        <taxon>rosids</taxon>
        <taxon>fabids</taxon>
        <taxon>Fabales</taxon>
        <taxon>Quillajaceae</taxon>
        <taxon>Quillaja</taxon>
    </lineage>
</organism>
<dbReference type="InterPro" id="IPR057135">
    <property type="entry name" value="At4g27190-like_LRR"/>
</dbReference>
<dbReference type="Gene3D" id="1.10.8.430">
    <property type="entry name" value="Helical domain of apoptotic protease-activating factors"/>
    <property type="match status" value="1"/>
</dbReference>
<dbReference type="Gene3D" id="3.80.10.10">
    <property type="entry name" value="Ribonuclease Inhibitor"/>
    <property type="match status" value="2"/>
</dbReference>
<dbReference type="InterPro" id="IPR042197">
    <property type="entry name" value="Apaf_helical"/>
</dbReference>
<name>A0AAD7PCC4_QUISA</name>
<protein>
    <submittedName>
        <fullName evidence="4">Disease resistance protein</fullName>
    </submittedName>
</protein>
<evidence type="ECO:0000259" key="3">
    <source>
        <dbReference type="Pfam" id="PF23247"/>
    </source>
</evidence>
<dbReference type="Proteomes" id="UP001163823">
    <property type="component" value="Chromosome 12"/>
</dbReference>
<dbReference type="AlphaFoldDB" id="A0AAD7PCC4"/>
<dbReference type="PANTHER" id="PTHR33463">
    <property type="entry name" value="NB-ARC DOMAIN-CONTAINING PROTEIN-RELATED"/>
    <property type="match status" value="1"/>
</dbReference>
<evidence type="ECO:0000313" key="4">
    <source>
        <dbReference type="EMBL" id="KAJ7949635.1"/>
    </source>
</evidence>
<dbReference type="GO" id="GO:0005524">
    <property type="term" value="F:ATP binding"/>
    <property type="evidence" value="ECO:0007669"/>
    <property type="project" value="UniProtKB-KW"/>
</dbReference>
<dbReference type="GO" id="GO:0006952">
    <property type="term" value="P:defense response"/>
    <property type="evidence" value="ECO:0007669"/>
    <property type="project" value="UniProtKB-KW"/>
</dbReference>